<dbReference type="InterPro" id="IPR005467">
    <property type="entry name" value="His_kinase_dom"/>
</dbReference>
<dbReference type="InterPro" id="IPR036890">
    <property type="entry name" value="HATPase_C_sf"/>
</dbReference>
<evidence type="ECO:0000256" key="1">
    <source>
        <dbReference type="ARBA" id="ARBA00000085"/>
    </source>
</evidence>
<evidence type="ECO:0000256" key="8">
    <source>
        <dbReference type="ARBA" id="ARBA00023012"/>
    </source>
</evidence>
<evidence type="ECO:0000256" key="4">
    <source>
        <dbReference type="ARBA" id="ARBA00022679"/>
    </source>
</evidence>
<dbReference type="PROSITE" id="PS50109">
    <property type="entry name" value="HIS_KIN"/>
    <property type="match status" value="1"/>
</dbReference>
<dbReference type="EC" id="2.7.13.3" evidence="3"/>
<reference evidence="10 11" key="1">
    <citation type="submission" date="2016-11" db="EMBL/GenBank/DDBJ databases">
        <authorList>
            <person name="Jaros S."/>
            <person name="Januszkiewicz K."/>
            <person name="Wedrychowicz H."/>
        </authorList>
    </citation>
    <scope>NUCLEOTIDE SEQUENCE [LARGE SCALE GENOMIC DNA]</scope>
    <source>
        <strain evidence="10 11">NF2</strain>
    </source>
</reference>
<feature type="domain" description="Histidine kinase" evidence="9">
    <location>
        <begin position="781"/>
        <end position="999"/>
    </location>
</feature>
<dbReference type="PANTHER" id="PTHR42878:SF14">
    <property type="entry name" value="OSMOLARITY TWO-COMPONENT SYSTEM PROTEIN SSK1"/>
    <property type="match status" value="1"/>
</dbReference>
<evidence type="ECO:0000313" key="11">
    <source>
        <dbReference type="Proteomes" id="UP000197781"/>
    </source>
</evidence>
<dbReference type="Gene3D" id="1.25.40.10">
    <property type="entry name" value="Tetratricopeptide repeat domain"/>
    <property type="match status" value="1"/>
</dbReference>
<evidence type="ECO:0000259" key="9">
    <source>
        <dbReference type="PROSITE" id="PS50109"/>
    </source>
</evidence>
<dbReference type="GO" id="GO:0005524">
    <property type="term" value="F:ATP binding"/>
    <property type="evidence" value="ECO:0007669"/>
    <property type="project" value="UniProtKB-KW"/>
</dbReference>
<evidence type="ECO:0000256" key="3">
    <source>
        <dbReference type="ARBA" id="ARBA00012438"/>
    </source>
</evidence>
<evidence type="ECO:0000256" key="6">
    <source>
        <dbReference type="ARBA" id="ARBA00022777"/>
    </source>
</evidence>
<keyword evidence="4" id="KW-0808">Transferase</keyword>
<dbReference type="GO" id="GO:0030295">
    <property type="term" value="F:protein kinase activator activity"/>
    <property type="evidence" value="ECO:0007669"/>
    <property type="project" value="TreeGrafter"/>
</dbReference>
<dbReference type="EMBL" id="CP018145">
    <property type="protein sequence ID" value="ASJ54450.1"/>
    <property type="molecule type" value="Genomic_DNA"/>
</dbReference>
<dbReference type="Proteomes" id="UP000197781">
    <property type="component" value="Chromosome"/>
</dbReference>
<dbReference type="Pfam" id="PF02518">
    <property type="entry name" value="HATPase_c"/>
    <property type="match status" value="1"/>
</dbReference>
<dbReference type="InterPro" id="IPR011990">
    <property type="entry name" value="TPR-like_helical_dom_sf"/>
</dbReference>
<protein>
    <recommendedName>
        <fullName evidence="3">histidine kinase</fullName>
        <ecNumber evidence="3">2.7.13.3</ecNumber>
    </recommendedName>
</protein>
<dbReference type="Pfam" id="PF13589">
    <property type="entry name" value="HATPase_c_3"/>
    <property type="match status" value="1"/>
</dbReference>
<comment type="subcellular location">
    <subcellularLocation>
        <location evidence="2">Membrane</location>
    </subcellularLocation>
</comment>
<proteinExistence type="predicted"/>
<evidence type="ECO:0000256" key="5">
    <source>
        <dbReference type="ARBA" id="ARBA00022741"/>
    </source>
</evidence>
<dbReference type="GO" id="GO:0000156">
    <property type="term" value="F:phosphorelay response regulator activity"/>
    <property type="evidence" value="ECO:0007669"/>
    <property type="project" value="TreeGrafter"/>
</dbReference>
<dbReference type="RefSeq" id="WP_088908198.1">
    <property type="nucleotide sequence ID" value="NZ_CP018145.1"/>
</dbReference>
<dbReference type="GO" id="GO:0004673">
    <property type="term" value="F:protein histidine kinase activity"/>
    <property type="evidence" value="ECO:0007669"/>
    <property type="project" value="UniProtKB-EC"/>
</dbReference>
<dbReference type="GO" id="GO:0007234">
    <property type="term" value="P:osmosensory signaling via phosphorelay pathway"/>
    <property type="evidence" value="ECO:0007669"/>
    <property type="project" value="TreeGrafter"/>
</dbReference>
<dbReference type="InterPro" id="IPR003594">
    <property type="entry name" value="HATPase_dom"/>
</dbReference>
<sequence>MNAFANMSIKELLDMSDLNESNELYNLELAKKFIEVSKWSEAAESASRALTINGVSEEALSLLAIIQELRGDNIGAIELLDRLKIITDSPNASIKKINLLIDTLNYDSALNEVEESLKRFPSNHELIRLKCKILARMHLVEECLATFEKLVEISNDLFDLYEYAVHLRLFGKQSEAKSLFKQLMKNSSKLPVDYQQKIERYIEEYNIERPHFKAGARLLIQLGEQMIENENVALSELIKNAYDARSKKVDILVDTKYKEQGEIIGKIVIKDYGKGMTRELIENHWLFISTNRKQKIKMEKNSDFIPLGEKGIGRLSAHRLGHKLLLESSVEGESIKTSLEVDWELFENNPEASLDEVDVILSEMDEERSVSYTSLTITKLRNPSYWEQLVSNSKKKAELQQSLFSMISPFKELQHAFSINITVNEEKIPMETIDEDLLDIISTIKLDFDFYFDEESKEWKSKSLVTLTPEFYSQKTRTHINQLKEQDEKWLNTYLKEVKLPDGPLSFSKSWSQTELYEELNDLWEIKMFGFKSPGPFQLKIFAFTRGDKNSRKIVEDKLADLFAGNIKKRVTAKQYFDSISGIKIYRDGFRIFPYGDPKNDWLRLNASVTTSGSYEDIKSENSTGYVKLTGQNVNLREKTNREGFISDVYSNVFFRLTELAVKHINKIIQTELTEIREVYKRINNNIIQEIEEKNRITEMATKNMEQVLKNAINTNDGKTPLDTETAKLITSTAFTYTEKAKEQVVLSKKQSAAMQSQYEEMLTDVEQITELAGLGMLMEAFTHEYGFQSTKLKQIVNELKLNVDHNIKRQLLQMNSILNEIDGYIKYLAPSFQKERKRRVRMDLHALIKKLYGYDSESFIVSKAKRNNIQINIYGDESFIVLGNQGLITQIIDNLYINSEYWLNNAENLGYISEKIFNITIDYQEKQIIIWDNGRGISPSMEQVLFEAFQTEKNDESGRGLGLYITKTLCEMLKIQISLSNELNEFGRKHKFILDFSKNGG</sequence>
<keyword evidence="6" id="KW-0418">Kinase</keyword>
<dbReference type="KEGG" id="bfm:BP422_13325"/>
<dbReference type="PANTHER" id="PTHR42878">
    <property type="entry name" value="TWO-COMPONENT HISTIDINE KINASE"/>
    <property type="match status" value="1"/>
</dbReference>
<organism evidence="10 11">
    <name type="scientific">Brevibacillus formosus</name>
    <dbReference type="NCBI Taxonomy" id="54913"/>
    <lineage>
        <taxon>Bacteria</taxon>
        <taxon>Bacillati</taxon>
        <taxon>Bacillota</taxon>
        <taxon>Bacilli</taxon>
        <taxon>Bacillales</taxon>
        <taxon>Paenibacillaceae</taxon>
        <taxon>Brevibacillus</taxon>
    </lineage>
</organism>
<evidence type="ECO:0000256" key="7">
    <source>
        <dbReference type="ARBA" id="ARBA00022840"/>
    </source>
</evidence>
<dbReference type="Gene3D" id="3.30.565.10">
    <property type="entry name" value="Histidine kinase-like ATPase, C-terminal domain"/>
    <property type="match status" value="2"/>
</dbReference>
<keyword evidence="5" id="KW-0547">Nucleotide-binding</keyword>
<comment type="catalytic activity">
    <reaction evidence="1">
        <text>ATP + protein L-histidine = ADP + protein N-phospho-L-histidine.</text>
        <dbReference type="EC" id="2.7.13.3"/>
    </reaction>
</comment>
<dbReference type="SUPFAM" id="SSF55874">
    <property type="entry name" value="ATPase domain of HSP90 chaperone/DNA topoisomerase II/histidine kinase"/>
    <property type="match status" value="2"/>
</dbReference>
<dbReference type="SUPFAM" id="SSF48452">
    <property type="entry name" value="TPR-like"/>
    <property type="match status" value="1"/>
</dbReference>
<keyword evidence="7" id="KW-0067">ATP-binding</keyword>
<evidence type="ECO:0000313" key="10">
    <source>
        <dbReference type="EMBL" id="ASJ54450.1"/>
    </source>
</evidence>
<dbReference type="AlphaFoldDB" id="A0A220MIQ2"/>
<keyword evidence="8" id="KW-0902">Two-component regulatory system</keyword>
<name>A0A220MIQ2_9BACL</name>
<gene>
    <name evidence="10" type="ORF">BP422_13325</name>
</gene>
<evidence type="ECO:0000256" key="2">
    <source>
        <dbReference type="ARBA" id="ARBA00004370"/>
    </source>
</evidence>
<dbReference type="SMART" id="SM00387">
    <property type="entry name" value="HATPase_c"/>
    <property type="match status" value="1"/>
</dbReference>
<accession>A0A220MIQ2</accession>
<dbReference type="InterPro" id="IPR050351">
    <property type="entry name" value="BphY/WalK/GraS-like"/>
</dbReference>